<dbReference type="GO" id="GO:0005737">
    <property type="term" value="C:cytoplasm"/>
    <property type="evidence" value="ECO:0007669"/>
    <property type="project" value="UniProtKB-SubCell"/>
</dbReference>
<protein>
    <submittedName>
        <fullName evidence="5">SDR family NAD(P)-dependent oxidoreductase</fullName>
    </submittedName>
</protein>
<keyword evidence="2" id="KW-0963">Cytoplasm</keyword>
<dbReference type="EMBL" id="RJJE01000009">
    <property type="protein sequence ID" value="RNI29525.1"/>
    <property type="molecule type" value="Genomic_DNA"/>
</dbReference>
<dbReference type="GO" id="GO:0006729">
    <property type="term" value="P:tetrahydrobiopterin biosynthetic process"/>
    <property type="evidence" value="ECO:0007669"/>
    <property type="project" value="TreeGrafter"/>
</dbReference>
<comment type="subcellular location">
    <subcellularLocation>
        <location evidence="1">Cytoplasm</location>
    </subcellularLocation>
</comment>
<dbReference type="InterPro" id="IPR036291">
    <property type="entry name" value="NAD(P)-bd_dom_sf"/>
</dbReference>
<dbReference type="OrthoDB" id="9794387at2"/>
<dbReference type="PROSITE" id="PS00061">
    <property type="entry name" value="ADH_SHORT"/>
    <property type="match status" value="1"/>
</dbReference>
<comment type="caution">
    <text evidence="5">The sequence shown here is derived from an EMBL/GenBank/DDBJ whole genome shotgun (WGS) entry which is preliminary data.</text>
</comment>
<organism evidence="5 6">
    <name type="scientific">Rufibacter immobilis</name>
    <dbReference type="NCBI Taxonomy" id="1348778"/>
    <lineage>
        <taxon>Bacteria</taxon>
        <taxon>Pseudomonadati</taxon>
        <taxon>Bacteroidota</taxon>
        <taxon>Cytophagia</taxon>
        <taxon>Cytophagales</taxon>
        <taxon>Hymenobacteraceae</taxon>
        <taxon>Rufibacter</taxon>
    </lineage>
</organism>
<gene>
    <name evidence="5" type="ORF">EFA69_08180</name>
</gene>
<dbReference type="Gene3D" id="3.40.50.720">
    <property type="entry name" value="NAD(P)-binding Rossmann-like Domain"/>
    <property type="match status" value="1"/>
</dbReference>
<dbReference type="PANTHER" id="PTHR44085">
    <property type="entry name" value="SEPIAPTERIN REDUCTASE"/>
    <property type="match status" value="1"/>
</dbReference>
<evidence type="ECO:0000256" key="3">
    <source>
        <dbReference type="ARBA" id="ARBA00022857"/>
    </source>
</evidence>
<evidence type="ECO:0000256" key="4">
    <source>
        <dbReference type="ARBA" id="ARBA00023002"/>
    </source>
</evidence>
<evidence type="ECO:0000256" key="2">
    <source>
        <dbReference type="ARBA" id="ARBA00022490"/>
    </source>
</evidence>
<evidence type="ECO:0000313" key="5">
    <source>
        <dbReference type="EMBL" id="RNI29525.1"/>
    </source>
</evidence>
<name>A0A3M9MWK3_9BACT</name>
<dbReference type="AlphaFoldDB" id="A0A3M9MWK3"/>
<dbReference type="InterPro" id="IPR002347">
    <property type="entry name" value="SDR_fam"/>
</dbReference>
<evidence type="ECO:0000256" key="1">
    <source>
        <dbReference type="ARBA" id="ARBA00004496"/>
    </source>
</evidence>
<dbReference type="InterPro" id="IPR051721">
    <property type="entry name" value="Biopterin_syn/organic_redct"/>
</dbReference>
<keyword evidence="4" id="KW-0560">Oxidoreductase</keyword>
<dbReference type="PANTHER" id="PTHR44085:SF2">
    <property type="entry name" value="SEPIAPTERIN REDUCTASE"/>
    <property type="match status" value="1"/>
</dbReference>
<reference evidence="5 6" key="1">
    <citation type="submission" date="2018-11" db="EMBL/GenBank/DDBJ databases">
        <title>Rufibacter latericius sp. nov., isolated from water in Baiyang Lake.</title>
        <authorList>
            <person name="Yang Y."/>
        </authorList>
    </citation>
    <scope>NUCLEOTIDE SEQUENCE [LARGE SCALE GENOMIC DNA]</scope>
    <source>
        <strain evidence="5 6">MCC P1</strain>
    </source>
</reference>
<accession>A0A3M9MWK3</accession>
<dbReference type="InterPro" id="IPR020904">
    <property type="entry name" value="Sc_DH/Rdtase_CS"/>
</dbReference>
<dbReference type="GO" id="GO:0004757">
    <property type="term" value="F:sepiapterin reductase (NADP+) activity"/>
    <property type="evidence" value="ECO:0007669"/>
    <property type="project" value="TreeGrafter"/>
</dbReference>
<sequence length="243" mass="27004">MNHYIITGASRGLGKALAEALLEEDEQNCVIGVSRHSTITHERYRHQPLDFSDIAGVEHNLHKVFGPLEDAQKLVLVNNAGVMGEIGYIGNSQNEHYEYVFDVNVIVPAMFMNLFLQSYQHRQNCQKMIVNISSGAGQKPKDGWAAYCASKAALDMLSQTAQLEQEKLGTGVQVFSVAPGIIDTEMQEQIREASVEQFSSVQQFRDYKTQGALASPEEAAQKIIRLMKEPQIARGVVCSVRDF</sequence>
<dbReference type="Pfam" id="PF00106">
    <property type="entry name" value="adh_short"/>
    <property type="match status" value="1"/>
</dbReference>
<dbReference type="RefSeq" id="WP_123132611.1">
    <property type="nucleotide sequence ID" value="NZ_RJJE01000009.1"/>
</dbReference>
<keyword evidence="3" id="KW-0521">NADP</keyword>
<keyword evidence="6" id="KW-1185">Reference proteome</keyword>
<evidence type="ECO:0000313" key="6">
    <source>
        <dbReference type="Proteomes" id="UP000271010"/>
    </source>
</evidence>
<dbReference type="PRINTS" id="PR00081">
    <property type="entry name" value="GDHRDH"/>
</dbReference>
<dbReference type="SUPFAM" id="SSF51735">
    <property type="entry name" value="NAD(P)-binding Rossmann-fold domains"/>
    <property type="match status" value="1"/>
</dbReference>
<proteinExistence type="predicted"/>
<dbReference type="Proteomes" id="UP000271010">
    <property type="component" value="Unassembled WGS sequence"/>
</dbReference>